<keyword evidence="7" id="KW-0812">Transmembrane</keyword>
<feature type="transmembrane region" description="Helical" evidence="7">
    <location>
        <begin position="283"/>
        <end position="309"/>
    </location>
</feature>
<keyword evidence="7" id="KW-0472">Membrane</keyword>
<dbReference type="PATRIC" id="fig|280871.6.peg.5030"/>
<evidence type="ECO:0000256" key="5">
    <source>
        <dbReference type="ARBA" id="ARBA00023049"/>
    </source>
</evidence>
<comment type="caution">
    <text evidence="9">The sequence shown here is derived from an EMBL/GenBank/DDBJ whole genome shotgun (WGS) entry which is preliminary data.</text>
</comment>
<dbReference type="Pfam" id="PF01435">
    <property type="entry name" value="Peptidase_M48"/>
    <property type="match status" value="1"/>
</dbReference>
<keyword evidence="4 6" id="KW-0862">Zinc</keyword>
<dbReference type="RefSeq" id="WP_043987687.1">
    <property type="nucleotide sequence ID" value="NZ_JXST01000043.1"/>
</dbReference>
<keyword evidence="1 6" id="KW-0645">Protease</keyword>
<keyword evidence="2" id="KW-0479">Metal-binding</keyword>
<dbReference type="PANTHER" id="PTHR34978:SF3">
    <property type="entry name" value="SLR0241 PROTEIN"/>
    <property type="match status" value="1"/>
</dbReference>
<reference evidence="9 10" key="1">
    <citation type="submission" date="2015-01" db="EMBL/GenBank/DDBJ databases">
        <title>Genome sequence of Mycobacterium llatzerense and Mycobacterium immunogenum recovered from brain abscess.</title>
        <authorList>
            <person name="Greninger A.L."/>
            <person name="Langelier C."/>
            <person name="Cunningham G."/>
            <person name="Chiu C.Y."/>
            <person name="Miller S."/>
        </authorList>
    </citation>
    <scope>NUCLEOTIDE SEQUENCE [LARGE SCALE GENOMIC DNA]</scope>
    <source>
        <strain evidence="9 10">CLUC14</strain>
    </source>
</reference>
<feature type="domain" description="Peptidase M48" evidence="8">
    <location>
        <begin position="129"/>
        <end position="252"/>
    </location>
</feature>
<dbReference type="GO" id="GO:0004222">
    <property type="term" value="F:metalloendopeptidase activity"/>
    <property type="evidence" value="ECO:0007669"/>
    <property type="project" value="InterPro"/>
</dbReference>
<evidence type="ECO:0000259" key="8">
    <source>
        <dbReference type="Pfam" id="PF01435"/>
    </source>
</evidence>
<dbReference type="InterPro" id="IPR001915">
    <property type="entry name" value="Peptidase_M48"/>
</dbReference>
<gene>
    <name evidence="9" type="ORF">TL10_24285</name>
</gene>
<organism evidence="9 10">
    <name type="scientific">Mycolicibacterium llatzerense</name>
    <dbReference type="NCBI Taxonomy" id="280871"/>
    <lineage>
        <taxon>Bacteria</taxon>
        <taxon>Bacillati</taxon>
        <taxon>Actinomycetota</taxon>
        <taxon>Actinomycetes</taxon>
        <taxon>Mycobacteriales</taxon>
        <taxon>Mycobacteriaceae</taxon>
        <taxon>Mycolicibacterium</taxon>
    </lineage>
</organism>
<keyword evidence="3 6" id="KW-0378">Hydrolase</keyword>
<evidence type="ECO:0000256" key="2">
    <source>
        <dbReference type="ARBA" id="ARBA00022723"/>
    </source>
</evidence>
<evidence type="ECO:0000256" key="6">
    <source>
        <dbReference type="RuleBase" id="RU003983"/>
    </source>
</evidence>
<evidence type="ECO:0000256" key="1">
    <source>
        <dbReference type="ARBA" id="ARBA00022670"/>
    </source>
</evidence>
<feature type="transmembrane region" description="Helical" evidence="7">
    <location>
        <begin position="38"/>
        <end position="59"/>
    </location>
</feature>
<dbReference type="PANTHER" id="PTHR34978">
    <property type="entry name" value="POSSIBLE SENSOR-TRANSDUCER PROTEIN BLAR"/>
    <property type="match status" value="1"/>
</dbReference>
<keyword evidence="5 6" id="KW-0482">Metalloprotease</keyword>
<dbReference type="GO" id="GO:0006508">
    <property type="term" value="P:proteolysis"/>
    <property type="evidence" value="ECO:0007669"/>
    <property type="project" value="UniProtKB-KW"/>
</dbReference>
<keyword evidence="10" id="KW-1185">Reference proteome</keyword>
<feature type="transmembrane region" description="Helical" evidence="7">
    <location>
        <begin position="94"/>
        <end position="114"/>
    </location>
</feature>
<dbReference type="InterPro" id="IPR052173">
    <property type="entry name" value="Beta-lactam_resp_regulator"/>
</dbReference>
<dbReference type="Proteomes" id="UP000032221">
    <property type="component" value="Unassembled WGS sequence"/>
</dbReference>
<name>A0A0D1LEY5_9MYCO</name>
<protein>
    <submittedName>
        <fullName evidence="9">Peptidase M48</fullName>
    </submittedName>
</protein>
<evidence type="ECO:0000256" key="4">
    <source>
        <dbReference type="ARBA" id="ARBA00022833"/>
    </source>
</evidence>
<comment type="similarity">
    <text evidence="6">Belongs to the peptidase M48 family.</text>
</comment>
<dbReference type="AlphaFoldDB" id="A0A0D1LEY5"/>
<keyword evidence="7" id="KW-1133">Transmembrane helix</keyword>
<dbReference type="GO" id="GO:0046872">
    <property type="term" value="F:metal ion binding"/>
    <property type="evidence" value="ECO:0007669"/>
    <property type="project" value="UniProtKB-KW"/>
</dbReference>
<proteinExistence type="inferred from homology"/>
<evidence type="ECO:0000256" key="3">
    <source>
        <dbReference type="ARBA" id="ARBA00022801"/>
    </source>
</evidence>
<comment type="cofactor">
    <cofactor evidence="6">
        <name>Zn(2+)</name>
        <dbReference type="ChEBI" id="CHEBI:29105"/>
    </cofactor>
    <text evidence="6">Binds 1 zinc ion per subunit.</text>
</comment>
<dbReference type="OrthoDB" id="9785340at2"/>
<dbReference type="Gene3D" id="3.30.2010.10">
    <property type="entry name" value="Metalloproteases ('zincins'), catalytic domain"/>
    <property type="match status" value="1"/>
</dbReference>
<evidence type="ECO:0000313" key="9">
    <source>
        <dbReference type="EMBL" id="KIU14496.1"/>
    </source>
</evidence>
<dbReference type="STRING" id="280871.TL10_24285"/>
<dbReference type="EMBL" id="JXST01000043">
    <property type="protein sequence ID" value="KIU14496.1"/>
    <property type="molecule type" value="Genomic_DNA"/>
</dbReference>
<dbReference type="CDD" id="cd07326">
    <property type="entry name" value="M56_BlaR1_MecR1_like"/>
    <property type="match status" value="1"/>
</dbReference>
<evidence type="ECO:0000256" key="7">
    <source>
        <dbReference type="SAM" id="Phobius"/>
    </source>
</evidence>
<accession>A0A0D1LEY5</accession>
<evidence type="ECO:0000313" key="10">
    <source>
        <dbReference type="Proteomes" id="UP000032221"/>
    </source>
</evidence>
<sequence length="313" mass="32513">MNAAAGLLLYAVVVLVAGPALLLQLTANGVAPRLAITAWLTAIASVLGSFTAAVCVMIVEAAGHWGRPDELLTSCLERLTAILLGHGGQIPQAITSVAVAAALGILVWTSVRIARSLLRARDRTFAHAEAVRLVGRSTTDNIVVVDTKEAAAYCVAGRPPAIVITTAVLTALDSRQLAAVLAHERAHLDGRHAYIVASLRSLATILPYFALFTEGAARITALLEMCADDVAARRHGRRTLLSGLLVLSRAHPSHALGAASIAVLTRAQRLTDDHDALRCLPTYLALVTTACALTAAPLSVGVLACAGMLPCAA</sequence>